<dbReference type="EMBL" id="FWPT01000005">
    <property type="protein sequence ID" value="SMA47196.1"/>
    <property type="molecule type" value="Genomic_DNA"/>
</dbReference>
<dbReference type="InterPro" id="IPR012338">
    <property type="entry name" value="Beta-lactam/transpept-like"/>
</dbReference>
<sequence>MPVSFRGKCVLSILAAGSLMSSLAYAVPSMLPSPPDINAKGYVLMDFDSGKIIASGNENMELAPASLTKIMTAYVAGQEMNSGRLSFDDTVTVGRNAWSSNRKFADSSKMFIEPGDNISVENILHGVMVQSGNDASVAIAEHVAGSEDAFVTLMNGWAAKLGMKNTQFINAHGLDGRDISTSPMDMAILARAMIHDTPDVYKIYGEKSFTWNGITQSNRNRLLWDNSLNVDGMKTGYTSGAGYNLVTSATEGDMRLISVVMGTPNQKVRLEESRKLLTYGFRFFETDVLLEEDETAITSKVWKGKLDMINLGIDEDAALTLPRGQMKDLKVEYSVNEPLQAPIAEGDVLGVARWTLNGEVVMEHELEALTAVEQGGFFKRLLDSIKLFFSGLFGGMLA</sequence>
<feature type="signal peptide" evidence="21">
    <location>
        <begin position="1"/>
        <end position="26"/>
    </location>
</feature>
<comment type="pathway">
    <text evidence="3">Cell wall biogenesis; peptidoglycan biosynthesis.</text>
</comment>
<keyword evidence="10 21" id="KW-0732">Signal</keyword>
<dbReference type="GO" id="GO:0006508">
    <property type="term" value="P:proteolysis"/>
    <property type="evidence" value="ECO:0007669"/>
    <property type="project" value="UniProtKB-KW"/>
</dbReference>
<dbReference type="PANTHER" id="PTHR21581:SF6">
    <property type="entry name" value="TRAFFICKING PROTEIN PARTICLE COMPLEX SUBUNIT 12"/>
    <property type="match status" value="1"/>
</dbReference>
<dbReference type="SUPFAM" id="SSF69189">
    <property type="entry name" value="Penicillin-binding protein associated domain"/>
    <property type="match status" value="1"/>
</dbReference>
<feature type="active site" evidence="18">
    <location>
        <position position="131"/>
    </location>
</feature>
<comment type="similarity">
    <text evidence="4 20">Belongs to the peptidase S11 family.</text>
</comment>
<evidence type="ECO:0000256" key="3">
    <source>
        <dbReference type="ARBA" id="ARBA00004752"/>
    </source>
</evidence>
<dbReference type="InterPro" id="IPR015956">
    <property type="entry name" value="Peniciliin-bd_prot_C_sf"/>
</dbReference>
<dbReference type="Pfam" id="PF07943">
    <property type="entry name" value="PBP5_C"/>
    <property type="match status" value="1"/>
</dbReference>
<dbReference type="Proteomes" id="UP000196573">
    <property type="component" value="Unassembled WGS sequence"/>
</dbReference>
<evidence type="ECO:0000259" key="22">
    <source>
        <dbReference type="SMART" id="SM00936"/>
    </source>
</evidence>
<evidence type="ECO:0000256" key="18">
    <source>
        <dbReference type="PIRSR" id="PIRSR618044-1"/>
    </source>
</evidence>
<evidence type="ECO:0000256" key="14">
    <source>
        <dbReference type="ARBA" id="ARBA00023136"/>
    </source>
</evidence>
<gene>
    <name evidence="23" type="primary">dacC_2</name>
    <name evidence="23" type="ORF">EHSB41UT_02337</name>
</gene>
<dbReference type="GO" id="GO:0008658">
    <property type="term" value="F:penicillin binding"/>
    <property type="evidence" value="ECO:0007669"/>
    <property type="project" value="UniProtKB-ARBA"/>
</dbReference>
<evidence type="ECO:0000256" key="2">
    <source>
        <dbReference type="ARBA" id="ARBA00004417"/>
    </source>
</evidence>
<dbReference type="SMART" id="SM00936">
    <property type="entry name" value="PBP5_C"/>
    <property type="match status" value="1"/>
</dbReference>
<dbReference type="GO" id="GO:0005886">
    <property type="term" value="C:plasma membrane"/>
    <property type="evidence" value="ECO:0007669"/>
    <property type="project" value="UniProtKB-SubCell"/>
</dbReference>
<dbReference type="GO" id="GO:0071555">
    <property type="term" value="P:cell wall organization"/>
    <property type="evidence" value="ECO:0007669"/>
    <property type="project" value="UniProtKB-KW"/>
</dbReference>
<comment type="subcellular location">
    <subcellularLocation>
        <location evidence="2">Cell inner membrane</location>
        <topology evidence="2">Peripheral membrane protein</topology>
    </subcellularLocation>
</comment>
<evidence type="ECO:0000313" key="24">
    <source>
        <dbReference type="Proteomes" id="UP000196573"/>
    </source>
</evidence>
<evidence type="ECO:0000256" key="12">
    <source>
        <dbReference type="ARBA" id="ARBA00022960"/>
    </source>
</evidence>
<proteinExistence type="inferred from homology"/>
<evidence type="ECO:0000256" key="16">
    <source>
        <dbReference type="ARBA" id="ARBA00034000"/>
    </source>
</evidence>
<dbReference type="PRINTS" id="PR00725">
    <property type="entry name" value="DADACBPTASE1"/>
</dbReference>
<feature type="active site" description="Acyl-ester intermediate" evidence="18">
    <location>
        <position position="66"/>
    </location>
</feature>
<feature type="chain" id="PRO_5012710741" description="serine-type D-Ala-D-Ala carboxypeptidase" evidence="21">
    <location>
        <begin position="27"/>
        <end position="398"/>
    </location>
</feature>
<keyword evidence="13" id="KW-0573">Peptidoglycan synthesis</keyword>
<keyword evidence="14" id="KW-0472">Membrane</keyword>
<dbReference type="Pfam" id="PF00768">
    <property type="entry name" value="Peptidase_S11"/>
    <property type="match status" value="1"/>
</dbReference>
<dbReference type="GO" id="GO:0009252">
    <property type="term" value="P:peptidoglycan biosynthetic process"/>
    <property type="evidence" value="ECO:0007669"/>
    <property type="project" value="UniProtKB-UniPathway"/>
</dbReference>
<comment type="pathway">
    <text evidence="17">Glycan biosynthesis.</text>
</comment>
<evidence type="ECO:0000256" key="5">
    <source>
        <dbReference type="ARBA" id="ARBA00012448"/>
    </source>
</evidence>
<evidence type="ECO:0000256" key="11">
    <source>
        <dbReference type="ARBA" id="ARBA00022801"/>
    </source>
</evidence>
<dbReference type="EC" id="3.4.16.4" evidence="5"/>
<evidence type="ECO:0000256" key="17">
    <source>
        <dbReference type="ARBA" id="ARBA00060592"/>
    </source>
</evidence>
<accession>A0A1X7AMC1</accession>
<keyword evidence="6" id="KW-1003">Cell membrane</keyword>
<evidence type="ECO:0000256" key="8">
    <source>
        <dbReference type="ARBA" id="ARBA00022645"/>
    </source>
</evidence>
<protein>
    <recommendedName>
        <fullName evidence="5">serine-type D-Ala-D-Ala carboxypeptidase</fullName>
        <ecNumber evidence="5">3.4.16.4</ecNumber>
    </recommendedName>
</protein>
<feature type="active site" description="Proton acceptor" evidence="18">
    <location>
        <position position="69"/>
    </location>
</feature>
<keyword evidence="11 23" id="KW-0378">Hydrolase</keyword>
<evidence type="ECO:0000256" key="20">
    <source>
        <dbReference type="RuleBase" id="RU004016"/>
    </source>
</evidence>
<reference evidence="23 24" key="1">
    <citation type="submission" date="2017-03" db="EMBL/GenBank/DDBJ databases">
        <authorList>
            <person name="Afonso C.L."/>
            <person name="Miller P.J."/>
            <person name="Scott M.A."/>
            <person name="Spackman E."/>
            <person name="Goraichik I."/>
            <person name="Dimitrov K.M."/>
            <person name="Suarez D.L."/>
            <person name="Swayne D.E."/>
        </authorList>
    </citation>
    <scope>NUCLEOTIDE SEQUENCE [LARGE SCALE GENOMIC DNA]</scope>
    <source>
        <strain evidence="23">SB41UT1</strain>
    </source>
</reference>
<evidence type="ECO:0000256" key="4">
    <source>
        <dbReference type="ARBA" id="ARBA00007164"/>
    </source>
</evidence>
<dbReference type="GO" id="GO:0008360">
    <property type="term" value="P:regulation of cell shape"/>
    <property type="evidence" value="ECO:0007669"/>
    <property type="project" value="UniProtKB-KW"/>
</dbReference>
<keyword evidence="9" id="KW-0645">Protease</keyword>
<evidence type="ECO:0000256" key="6">
    <source>
        <dbReference type="ARBA" id="ARBA00022475"/>
    </source>
</evidence>
<evidence type="ECO:0000256" key="9">
    <source>
        <dbReference type="ARBA" id="ARBA00022670"/>
    </source>
</evidence>
<dbReference type="Gene3D" id="2.60.410.10">
    <property type="entry name" value="D-Ala-D-Ala carboxypeptidase, C-terminal domain"/>
    <property type="match status" value="1"/>
</dbReference>
<dbReference type="AlphaFoldDB" id="A0A1X7AMC1"/>
<dbReference type="SUPFAM" id="SSF56601">
    <property type="entry name" value="beta-lactamase/transpeptidase-like"/>
    <property type="match status" value="1"/>
</dbReference>
<dbReference type="InterPro" id="IPR001967">
    <property type="entry name" value="Peptidase_S11_N"/>
</dbReference>
<keyword evidence="15" id="KW-0961">Cell wall biogenesis/degradation</keyword>
<dbReference type="UniPathway" id="UPA00219"/>
<evidence type="ECO:0000256" key="10">
    <source>
        <dbReference type="ARBA" id="ARBA00022729"/>
    </source>
</evidence>
<comment type="catalytic activity">
    <reaction evidence="16">
        <text>Preferential cleavage: (Ac)2-L-Lys-D-Ala-|-D-Ala. Also transpeptidation of peptidyl-alanyl moieties that are N-acyl substituents of D-alanine.</text>
        <dbReference type="EC" id="3.4.16.4"/>
    </reaction>
</comment>
<dbReference type="OrthoDB" id="9795979at2"/>
<evidence type="ECO:0000256" key="19">
    <source>
        <dbReference type="PIRSR" id="PIRSR618044-2"/>
    </source>
</evidence>
<organism evidence="23 24">
    <name type="scientific">Parendozoicomonas haliclonae</name>
    <dbReference type="NCBI Taxonomy" id="1960125"/>
    <lineage>
        <taxon>Bacteria</taxon>
        <taxon>Pseudomonadati</taxon>
        <taxon>Pseudomonadota</taxon>
        <taxon>Gammaproteobacteria</taxon>
        <taxon>Oceanospirillales</taxon>
        <taxon>Endozoicomonadaceae</taxon>
        <taxon>Parendozoicomonas</taxon>
    </lineage>
</organism>
<keyword evidence="24" id="KW-1185">Reference proteome</keyword>
<evidence type="ECO:0000256" key="13">
    <source>
        <dbReference type="ARBA" id="ARBA00022984"/>
    </source>
</evidence>
<evidence type="ECO:0000256" key="7">
    <source>
        <dbReference type="ARBA" id="ARBA00022519"/>
    </source>
</evidence>
<evidence type="ECO:0000256" key="15">
    <source>
        <dbReference type="ARBA" id="ARBA00023316"/>
    </source>
</evidence>
<dbReference type="GO" id="GO:0009002">
    <property type="term" value="F:serine-type D-Ala-D-Ala carboxypeptidase activity"/>
    <property type="evidence" value="ECO:0007669"/>
    <property type="project" value="UniProtKB-EC"/>
</dbReference>
<evidence type="ECO:0000256" key="1">
    <source>
        <dbReference type="ARBA" id="ARBA00003217"/>
    </source>
</evidence>
<keyword evidence="12" id="KW-0133">Cell shape</keyword>
<dbReference type="Gene3D" id="3.40.710.10">
    <property type="entry name" value="DD-peptidase/beta-lactamase superfamily"/>
    <property type="match status" value="1"/>
</dbReference>
<feature type="binding site" evidence="19">
    <location>
        <position position="234"/>
    </location>
    <ligand>
        <name>substrate</name>
    </ligand>
</feature>
<keyword evidence="8 23" id="KW-0121">Carboxypeptidase</keyword>
<feature type="domain" description="Peptidase S11 D-Ala-D-Ala carboxypeptidase A C-terminal" evidence="22">
    <location>
        <begin position="284"/>
        <end position="374"/>
    </location>
</feature>
<comment type="function">
    <text evidence="1">Removes C-terminal D-alanyl residues from sugar-peptide cell wall precursors.</text>
</comment>
<dbReference type="InterPro" id="IPR012907">
    <property type="entry name" value="Peptidase_S11_C"/>
</dbReference>
<dbReference type="InterPro" id="IPR037167">
    <property type="entry name" value="Peptidase_S11_C_sf"/>
</dbReference>
<evidence type="ECO:0000256" key="21">
    <source>
        <dbReference type="SAM" id="SignalP"/>
    </source>
</evidence>
<dbReference type="FunFam" id="3.40.710.10:FF:000001">
    <property type="entry name" value="D-alanyl-D-alanine serine-type carboxypeptidase"/>
    <property type="match status" value="1"/>
</dbReference>
<dbReference type="PANTHER" id="PTHR21581">
    <property type="entry name" value="D-ALANYL-D-ALANINE CARBOXYPEPTIDASE"/>
    <property type="match status" value="1"/>
</dbReference>
<keyword evidence="7" id="KW-0997">Cell inner membrane</keyword>
<dbReference type="InterPro" id="IPR018044">
    <property type="entry name" value="Peptidase_S11"/>
</dbReference>
<name>A0A1X7AMC1_9GAMM</name>
<evidence type="ECO:0000313" key="23">
    <source>
        <dbReference type="EMBL" id="SMA47196.1"/>
    </source>
</evidence>